<comment type="similarity">
    <text evidence="2">Belongs to the AB hydrolase superfamily. Hydrolase RutD family.</text>
</comment>
<dbReference type="PANTHER" id="PTHR43798">
    <property type="entry name" value="MONOACYLGLYCEROL LIPASE"/>
    <property type="match status" value="1"/>
</dbReference>
<dbReference type="InterPro" id="IPR000073">
    <property type="entry name" value="AB_hydrolase_1"/>
</dbReference>
<feature type="domain" description="AB hydrolase-1" evidence="3">
    <location>
        <begin position="14"/>
        <end position="133"/>
    </location>
</feature>
<evidence type="ECO:0000256" key="2">
    <source>
        <dbReference type="HAMAP-Rule" id="MF_00832"/>
    </source>
</evidence>
<organism evidence="4 5">
    <name type="scientific">Marinobacter salarius</name>
    <dbReference type="NCBI Taxonomy" id="1420917"/>
    <lineage>
        <taxon>Bacteria</taxon>
        <taxon>Pseudomonadati</taxon>
        <taxon>Pseudomonadota</taxon>
        <taxon>Gammaproteobacteria</taxon>
        <taxon>Pseudomonadales</taxon>
        <taxon>Marinobacteraceae</taxon>
        <taxon>Marinobacter</taxon>
    </lineage>
</organism>
<dbReference type="Proteomes" id="UP000035081">
    <property type="component" value="Chromosome"/>
</dbReference>
<protein>
    <recommendedName>
        <fullName evidence="2">Putative carbamate hydrolase RutD</fullName>
        <ecNumber evidence="2">3.5.1.-</ecNumber>
    </recommendedName>
    <alternativeName>
        <fullName evidence="2">Aminohydrolase</fullName>
    </alternativeName>
</protein>
<comment type="catalytic activity">
    <reaction evidence="2">
        <text>carbamate + 2 H(+) = NH4(+) + CO2</text>
        <dbReference type="Rhea" id="RHEA:15649"/>
        <dbReference type="ChEBI" id="CHEBI:13941"/>
        <dbReference type="ChEBI" id="CHEBI:15378"/>
        <dbReference type="ChEBI" id="CHEBI:16526"/>
        <dbReference type="ChEBI" id="CHEBI:28938"/>
    </reaction>
</comment>
<evidence type="ECO:0000256" key="1">
    <source>
        <dbReference type="ARBA" id="ARBA00022801"/>
    </source>
</evidence>
<accession>W5YRK4</accession>
<proteinExistence type="inferred from homology"/>
<dbReference type="InterPro" id="IPR029058">
    <property type="entry name" value="AB_hydrolase_fold"/>
</dbReference>
<dbReference type="HAMAP" id="MF_00832">
    <property type="entry name" value="RutD"/>
    <property type="match status" value="1"/>
</dbReference>
<dbReference type="PRINTS" id="PR00111">
    <property type="entry name" value="ABHYDROLASE"/>
</dbReference>
<evidence type="ECO:0000259" key="3">
    <source>
        <dbReference type="Pfam" id="PF00561"/>
    </source>
</evidence>
<evidence type="ECO:0000313" key="5">
    <source>
        <dbReference type="Proteomes" id="UP000035081"/>
    </source>
</evidence>
<dbReference type="KEGG" id="msr:AU15_11485"/>
<dbReference type="GO" id="GO:0006212">
    <property type="term" value="P:uracil catabolic process"/>
    <property type="evidence" value="ECO:0007669"/>
    <property type="project" value="UniProtKB-UniRule"/>
</dbReference>
<dbReference type="Pfam" id="PF00561">
    <property type="entry name" value="Abhydrolase_1"/>
    <property type="match status" value="1"/>
</dbReference>
<keyword evidence="1 2" id="KW-0378">Hydrolase</keyword>
<comment type="function">
    <text evidence="2">Involved in pyrimidine catabolism. May facilitate the hydrolysis of carbamate, a reaction that can also occur spontaneously.</text>
</comment>
<dbReference type="EMBL" id="CP007152">
    <property type="protein sequence ID" value="AHI31675.1"/>
    <property type="molecule type" value="Genomic_DNA"/>
</dbReference>
<name>W5YRK4_9GAMM</name>
<reference evidence="4 5" key="1">
    <citation type="journal article" date="2014" name="Genome Announc.">
        <title>Draft Genome Sequences of Marinobacter similis A3d10T and Marinobacter salarius R9SW1T.</title>
        <authorList>
            <person name="Ivanova E.P."/>
            <person name="Ng H.J."/>
            <person name="Webb H.K."/>
            <person name="Feng G."/>
            <person name="Oshima K."/>
            <person name="Hattori M."/>
            <person name="Ohkuma M."/>
            <person name="Sergeev A.F."/>
            <person name="Mikhailov V.V."/>
            <person name="Crawford R.J."/>
            <person name="Sawabe T."/>
        </authorList>
    </citation>
    <scope>NUCLEOTIDE SEQUENCE [LARGE SCALE GENOMIC DNA]</scope>
    <source>
        <strain evidence="5">A3d10 and R9SW1</strain>
    </source>
</reference>
<evidence type="ECO:0000313" key="4">
    <source>
        <dbReference type="EMBL" id="AHI31675.1"/>
    </source>
</evidence>
<sequence length="271" mass="29915">MLYWESQGPADGETVVLSAGLGGSGHYWESQLPALRERYRVLVYDHFGTGRSGGEIPEYYTVADMADELEAMLVTADAGRVHLVGHALGGLIGIELARRTPERVGSLFLINAWASPNAHTRRCFSVRRTLLDEAGPAAYLEAQPLFLYPPVWIAENSEWLEQESAHALASFPPRDNLLRRMAALQAWQPSAVDLAKVRTDAMVLGSRDDALVPWSCSQELAQRLPNASVRLLPVGGHAVNVTEPERVNALLLVHLQRHRLPTESIRTQEAL</sequence>
<dbReference type="InterPro" id="IPR019913">
    <property type="entry name" value="Pyrimidine_utilisation_RutD"/>
</dbReference>
<dbReference type="InterPro" id="IPR050266">
    <property type="entry name" value="AB_hydrolase_sf"/>
</dbReference>
<dbReference type="GO" id="GO:0019740">
    <property type="term" value="P:nitrogen utilization"/>
    <property type="evidence" value="ECO:0007669"/>
    <property type="project" value="UniProtKB-UniRule"/>
</dbReference>
<dbReference type="AlphaFoldDB" id="W5YRK4"/>
<dbReference type="GO" id="GO:0016811">
    <property type="term" value="F:hydrolase activity, acting on carbon-nitrogen (but not peptide) bonds, in linear amides"/>
    <property type="evidence" value="ECO:0007669"/>
    <property type="project" value="InterPro"/>
</dbReference>
<dbReference type="EC" id="3.5.1.-" evidence="2"/>
<dbReference type="Gene3D" id="3.40.50.1820">
    <property type="entry name" value="alpha/beta hydrolase"/>
    <property type="match status" value="1"/>
</dbReference>
<dbReference type="HOGENOM" id="CLU_020336_50_1_6"/>
<gene>
    <name evidence="2" type="primary">rutD</name>
    <name evidence="4" type="ORF">AU15_11485</name>
</gene>
<dbReference type="SUPFAM" id="SSF53474">
    <property type="entry name" value="alpha/beta-Hydrolases"/>
    <property type="match status" value="1"/>
</dbReference>
<dbReference type="NCBIfam" id="TIGR03611">
    <property type="entry name" value="RutD"/>
    <property type="match status" value="1"/>
</dbReference>